<dbReference type="Pfam" id="PF01408">
    <property type="entry name" value="GFO_IDH_MocA"/>
    <property type="match status" value="1"/>
</dbReference>
<dbReference type="EMBL" id="JAPQFJ010000003">
    <property type="protein sequence ID" value="MCY6957773.1"/>
    <property type="molecule type" value="Genomic_DNA"/>
</dbReference>
<dbReference type="SUPFAM" id="SSF51735">
    <property type="entry name" value="NAD(P)-binding Rossmann-fold domains"/>
    <property type="match status" value="1"/>
</dbReference>
<dbReference type="RefSeq" id="WP_268060171.1">
    <property type="nucleotide sequence ID" value="NZ_JAPQFJ010000003.1"/>
</dbReference>
<evidence type="ECO:0000313" key="3">
    <source>
        <dbReference type="EMBL" id="MCY6957773.1"/>
    </source>
</evidence>
<gene>
    <name evidence="3" type="ORF">OW729_04025</name>
</gene>
<feature type="domain" description="GFO/IDH/MocA-like oxidoreductase" evidence="2">
    <location>
        <begin position="130"/>
        <end position="246"/>
    </location>
</feature>
<dbReference type="Pfam" id="PF22725">
    <property type="entry name" value="GFO_IDH_MocA_C3"/>
    <property type="match status" value="1"/>
</dbReference>
<dbReference type="Gene3D" id="3.30.360.10">
    <property type="entry name" value="Dihydrodipicolinate Reductase, domain 2"/>
    <property type="match status" value="1"/>
</dbReference>
<dbReference type="PANTHER" id="PTHR43054">
    <property type="match status" value="1"/>
</dbReference>
<reference evidence="3" key="1">
    <citation type="submission" date="2022-12" db="EMBL/GenBank/DDBJ databases">
        <title>Clostridium sp. nov., isolated from industrial wastewater.</title>
        <authorList>
            <person name="Jiayan W."/>
        </authorList>
    </citation>
    <scope>NUCLEOTIDE SEQUENCE</scope>
    <source>
        <strain evidence="3">ZC22-4</strain>
    </source>
</reference>
<sequence>MKIGTVGTGVIVEEFLNAVKEVVNVECTAVYSRKEETSRVLADKYNVKQIYTDYDALIKDENVNFVYIALPNSMHYEYALKALQNRKNVICEKPFTSTVEEAKVLIDLAKEKNLFLFEAITTLHLPNYTKIKEHIEALGEIKLVQCNFSQYSSRYDRFLAGVVANVFNPAFSGGALVDINIYNLHFVTGLFGKAKEVKYLANIAENGIDTSGIAILRYDDFICECVGAKDSYSPSFAIIQGTKGYIKLNGPTNQCLSVEIGVGDKVETYNEQKYSNRMIYEVIDFITMYHNNDLKKCHELLDHSLSIVETAVMGRKDAGIVFAADNE</sequence>
<accession>A0ABT4D6G7</accession>
<proteinExistence type="predicted"/>
<organism evidence="3 4">
    <name type="scientific">Clostridium brassicae</name>
    <dbReference type="NCBI Taxonomy" id="2999072"/>
    <lineage>
        <taxon>Bacteria</taxon>
        <taxon>Bacillati</taxon>
        <taxon>Bacillota</taxon>
        <taxon>Clostridia</taxon>
        <taxon>Eubacteriales</taxon>
        <taxon>Clostridiaceae</taxon>
        <taxon>Clostridium</taxon>
    </lineage>
</organism>
<dbReference type="Gene3D" id="3.40.50.720">
    <property type="entry name" value="NAD(P)-binding Rossmann-like Domain"/>
    <property type="match status" value="1"/>
</dbReference>
<dbReference type="InterPro" id="IPR036291">
    <property type="entry name" value="NAD(P)-bd_dom_sf"/>
</dbReference>
<evidence type="ECO:0000259" key="2">
    <source>
        <dbReference type="Pfam" id="PF22725"/>
    </source>
</evidence>
<keyword evidence="4" id="KW-1185">Reference proteome</keyword>
<comment type="caution">
    <text evidence="3">The sequence shown here is derived from an EMBL/GenBank/DDBJ whole genome shotgun (WGS) entry which is preliminary data.</text>
</comment>
<name>A0ABT4D6G7_9CLOT</name>
<dbReference type="InterPro" id="IPR055170">
    <property type="entry name" value="GFO_IDH_MocA-like_dom"/>
</dbReference>
<dbReference type="SUPFAM" id="SSF55347">
    <property type="entry name" value="Glyceraldehyde-3-phosphate dehydrogenase-like, C-terminal domain"/>
    <property type="match status" value="1"/>
</dbReference>
<dbReference type="Proteomes" id="UP001144612">
    <property type="component" value="Unassembled WGS sequence"/>
</dbReference>
<evidence type="ECO:0000259" key="1">
    <source>
        <dbReference type="Pfam" id="PF01408"/>
    </source>
</evidence>
<dbReference type="InterPro" id="IPR000683">
    <property type="entry name" value="Gfo/Idh/MocA-like_OxRdtase_N"/>
</dbReference>
<protein>
    <submittedName>
        <fullName evidence="3">Gfo/Idh/MocA family oxidoreductase</fullName>
    </submittedName>
</protein>
<dbReference type="PANTHER" id="PTHR43054:SF1">
    <property type="entry name" value="SCYLLO-INOSITOL 2-DEHYDROGENASE (NADP(+)) IOLU"/>
    <property type="match status" value="1"/>
</dbReference>
<feature type="domain" description="Gfo/Idh/MocA-like oxidoreductase N-terminal" evidence="1">
    <location>
        <begin position="2"/>
        <end position="117"/>
    </location>
</feature>
<evidence type="ECO:0000313" key="4">
    <source>
        <dbReference type="Proteomes" id="UP001144612"/>
    </source>
</evidence>